<reference evidence="3" key="1">
    <citation type="submission" date="2009-07" db="EMBL/GenBank/DDBJ databases">
        <title>Complete sequence of chromosome of Methylovorus sp. SIP3-4.</title>
        <authorList>
            <person name="Lucas S."/>
            <person name="Copeland A."/>
            <person name="Lapidus A."/>
            <person name="Glavina del Rio T."/>
            <person name="Tice H."/>
            <person name="Bruce D."/>
            <person name="Goodwin L."/>
            <person name="Pitluck S."/>
            <person name="Clum A."/>
            <person name="Larimer F."/>
            <person name="Land M."/>
            <person name="Hauser L."/>
            <person name="Kyrpides N."/>
            <person name="Mikhailova N."/>
            <person name="Kayluzhnaya M."/>
            <person name="Chistoserdova L."/>
        </authorList>
    </citation>
    <scope>NUCLEOTIDE SEQUENCE [LARGE SCALE GENOMIC DNA]</scope>
    <source>
        <strain evidence="3">SIP3-4</strain>
    </source>
</reference>
<accession>C6XDG2</accession>
<protein>
    <submittedName>
        <fullName evidence="2">Uncharacterized protein</fullName>
    </submittedName>
</protein>
<reference evidence="2 3" key="2">
    <citation type="journal article" date="2011" name="J. Bacteriol.">
        <title>Genomes of three methylotrophs from a single niche uncover genetic and metabolic divergence of Methylophilaceae.</title>
        <authorList>
            <person name="Lapidus A."/>
            <person name="Clum A."/>
            <person name="Labutti K."/>
            <person name="Kaluzhnaya M.G."/>
            <person name="Lim S."/>
            <person name="Beck D.A."/>
            <person name="Glavina Del Rio T."/>
            <person name="Nolan M."/>
            <person name="Mavromatis K."/>
            <person name="Huntemann M."/>
            <person name="Lucas S."/>
            <person name="Lidstrom M.E."/>
            <person name="Ivanova N."/>
            <person name="Chistoserdova L."/>
        </authorList>
    </citation>
    <scope>NUCLEOTIDE SEQUENCE [LARGE SCALE GENOMIC DNA]</scope>
    <source>
        <strain evidence="2 3">SIP3-4</strain>
    </source>
</reference>
<organism evidence="2 3">
    <name type="scientific">Methylovorus glucosotrophus (strain SIP3-4)</name>
    <dbReference type="NCBI Taxonomy" id="582744"/>
    <lineage>
        <taxon>Bacteria</taxon>
        <taxon>Pseudomonadati</taxon>
        <taxon>Pseudomonadota</taxon>
        <taxon>Betaproteobacteria</taxon>
        <taxon>Nitrosomonadales</taxon>
        <taxon>Methylophilaceae</taxon>
        <taxon>Methylovorus</taxon>
    </lineage>
</organism>
<keyword evidence="3" id="KW-1185">Reference proteome</keyword>
<dbReference type="AlphaFoldDB" id="C6XDG2"/>
<dbReference type="Proteomes" id="UP000002743">
    <property type="component" value="Chromosome"/>
</dbReference>
<proteinExistence type="predicted"/>
<evidence type="ECO:0000313" key="2">
    <source>
        <dbReference type="EMBL" id="ACT50587.1"/>
    </source>
</evidence>
<dbReference type="HOGENOM" id="CLU_3045208_0_0_4"/>
<gene>
    <name evidence="2" type="ordered locus">Msip34_1341</name>
</gene>
<keyword evidence="1" id="KW-0472">Membrane</keyword>
<dbReference type="KEGG" id="mei:Msip34_1341"/>
<name>C6XDG2_METGS</name>
<feature type="transmembrane region" description="Helical" evidence="1">
    <location>
        <begin position="20"/>
        <end position="43"/>
    </location>
</feature>
<keyword evidence="1" id="KW-1133">Transmembrane helix</keyword>
<keyword evidence="1" id="KW-0812">Transmembrane</keyword>
<sequence precursor="true">MNRNRNKDYPSKKQNLEHRLLIALILVFIISFVLFVLSVIFIINPEWVYQLLHS</sequence>
<evidence type="ECO:0000313" key="3">
    <source>
        <dbReference type="Proteomes" id="UP000002743"/>
    </source>
</evidence>
<evidence type="ECO:0000256" key="1">
    <source>
        <dbReference type="SAM" id="Phobius"/>
    </source>
</evidence>
<dbReference type="EMBL" id="CP001674">
    <property type="protein sequence ID" value="ACT50587.1"/>
    <property type="molecule type" value="Genomic_DNA"/>
</dbReference>